<gene>
    <name evidence="3" type="ORF">PHYPO_G00150880</name>
</gene>
<dbReference type="EMBL" id="VFJC01000027">
    <property type="protein sequence ID" value="KAB5523290.1"/>
    <property type="molecule type" value="Genomic_DNA"/>
</dbReference>
<dbReference type="GO" id="GO:0007051">
    <property type="term" value="P:spindle organization"/>
    <property type="evidence" value="ECO:0007669"/>
    <property type="project" value="InterPro"/>
</dbReference>
<keyword evidence="4" id="KW-1185">Reference proteome</keyword>
<dbReference type="GO" id="GO:0072686">
    <property type="term" value="C:mitotic spindle"/>
    <property type="evidence" value="ECO:0007669"/>
    <property type="project" value="TreeGrafter"/>
</dbReference>
<feature type="region of interest" description="Disordered" evidence="2">
    <location>
        <begin position="70"/>
        <end position="94"/>
    </location>
</feature>
<dbReference type="GO" id="GO:0000776">
    <property type="term" value="C:kinetochore"/>
    <property type="evidence" value="ECO:0007669"/>
    <property type="project" value="InterPro"/>
</dbReference>
<dbReference type="Proteomes" id="UP000327468">
    <property type="component" value="Chromosome 26"/>
</dbReference>
<dbReference type="GO" id="GO:0034451">
    <property type="term" value="C:centriolar satellite"/>
    <property type="evidence" value="ECO:0007669"/>
    <property type="project" value="TreeGrafter"/>
</dbReference>
<dbReference type="GO" id="GO:0051988">
    <property type="term" value="P:regulation of attachment of spindle microtubules to kinetochore"/>
    <property type="evidence" value="ECO:0007669"/>
    <property type="project" value="InterPro"/>
</dbReference>
<comment type="caution">
    <text evidence="3">The sequence shown here is derived from an EMBL/GenBank/DDBJ whole genome shotgun (WGS) entry which is preliminary data.</text>
</comment>
<evidence type="ECO:0000313" key="4">
    <source>
        <dbReference type="Proteomes" id="UP000327468"/>
    </source>
</evidence>
<dbReference type="PANTHER" id="PTHR31940:SF2">
    <property type="entry name" value="SMALL KINETOCHORE-ASSOCIATED PROTEIN"/>
    <property type="match status" value="1"/>
</dbReference>
<name>A0A5N5K0R3_PANHP</name>
<proteinExistence type="predicted"/>
<feature type="coiled-coil region" evidence="1">
    <location>
        <begin position="103"/>
        <end position="144"/>
    </location>
</feature>
<protein>
    <submittedName>
        <fullName evidence="3">Uncharacterized protein</fullName>
    </submittedName>
</protein>
<dbReference type="PANTHER" id="PTHR31940">
    <property type="entry name" value="SMALL KINETOCHORE-ASSOCIATED PROTEIN"/>
    <property type="match status" value="1"/>
</dbReference>
<dbReference type="GO" id="GO:0000070">
    <property type="term" value="P:mitotic sister chromatid segregation"/>
    <property type="evidence" value="ECO:0007669"/>
    <property type="project" value="TreeGrafter"/>
</dbReference>
<dbReference type="InterPro" id="IPR033373">
    <property type="entry name" value="SKAP"/>
</dbReference>
<dbReference type="AlphaFoldDB" id="A0A5N5K0R3"/>
<dbReference type="Gene3D" id="1.20.5.490">
    <property type="entry name" value="Single helix bin"/>
    <property type="match status" value="1"/>
</dbReference>
<reference evidence="3 4" key="1">
    <citation type="submission" date="2019-06" db="EMBL/GenBank/DDBJ databases">
        <title>A chromosome-scale genome assembly of the striped catfish, Pangasianodon hypophthalmus.</title>
        <authorList>
            <person name="Wen M."/>
            <person name="Zahm M."/>
            <person name="Roques C."/>
            <person name="Cabau C."/>
            <person name="Klopp C."/>
            <person name="Donnadieu C."/>
            <person name="Jouanno E."/>
            <person name="Avarre J.-C."/>
            <person name="Campet M."/>
            <person name="Ha T.T.T."/>
            <person name="Dugue R."/>
            <person name="Lampietro C."/>
            <person name="Louis A."/>
            <person name="Herpin A."/>
            <person name="Echchiki A."/>
            <person name="Berthelot C."/>
            <person name="Parey E."/>
            <person name="Roest-Crollius H."/>
            <person name="Braasch I."/>
            <person name="Postlethwait J."/>
            <person name="Bobe J."/>
            <person name="Montfort J."/>
            <person name="Bouchez O."/>
            <person name="Begum T."/>
            <person name="Schartl M."/>
            <person name="Guiguen Y."/>
        </authorList>
    </citation>
    <scope>NUCLEOTIDE SEQUENCE [LARGE SCALE GENOMIC DNA]</scope>
    <source>
        <strain evidence="3 4">Indonesia</strain>
        <tissue evidence="3">Blood</tissue>
    </source>
</reference>
<sequence length="248" mass="28463">MRLLQFLTKTFTGITRARPQRYRILPKKKAGTWISLTQSFCGTMKRVDRAPVKDTAIPTHPNITSKKANVRTDTETMSRKNPAKSLKGPSVRYGHQSDVKEQNRLLVGANEDLQKQISDLKENVSILEQRCSNLQENNTDLKKQLSDCHVLLIAENLDPVSGEKVGETAKQRAGQRKEVMTISQKLLTELKLFDDFTNEHRTHLTEVQNTMRSLKEAREKLHLERESFCTYAEDMERALEDAERLLVE</sequence>
<evidence type="ECO:0000256" key="1">
    <source>
        <dbReference type="SAM" id="Coils"/>
    </source>
</evidence>
<keyword evidence="1" id="KW-0175">Coiled coil</keyword>
<dbReference type="GO" id="GO:0035371">
    <property type="term" value="C:microtubule plus-end"/>
    <property type="evidence" value="ECO:0007669"/>
    <property type="project" value="TreeGrafter"/>
</dbReference>
<organism evidence="3 4">
    <name type="scientific">Pangasianodon hypophthalmus</name>
    <name type="common">Striped catfish</name>
    <name type="synonym">Helicophagus hypophthalmus</name>
    <dbReference type="NCBI Taxonomy" id="310915"/>
    <lineage>
        <taxon>Eukaryota</taxon>
        <taxon>Metazoa</taxon>
        <taxon>Chordata</taxon>
        <taxon>Craniata</taxon>
        <taxon>Vertebrata</taxon>
        <taxon>Euteleostomi</taxon>
        <taxon>Actinopterygii</taxon>
        <taxon>Neopterygii</taxon>
        <taxon>Teleostei</taxon>
        <taxon>Ostariophysi</taxon>
        <taxon>Siluriformes</taxon>
        <taxon>Pangasiidae</taxon>
        <taxon>Pangasianodon</taxon>
    </lineage>
</organism>
<evidence type="ECO:0000313" key="3">
    <source>
        <dbReference type="EMBL" id="KAB5523290.1"/>
    </source>
</evidence>
<evidence type="ECO:0000256" key="2">
    <source>
        <dbReference type="SAM" id="MobiDB-lite"/>
    </source>
</evidence>
<accession>A0A5N5K0R3</accession>